<keyword evidence="9 15" id="KW-0863">Zinc-finger</keyword>
<evidence type="ECO:0000256" key="5">
    <source>
        <dbReference type="ARBA" id="ARBA00022679"/>
    </source>
</evidence>
<evidence type="ECO:0000256" key="4">
    <source>
        <dbReference type="ARBA" id="ARBA00012483"/>
    </source>
</evidence>
<dbReference type="EMBL" id="JAVYJV010000004">
    <property type="protein sequence ID" value="KAK4373012.1"/>
    <property type="molecule type" value="Genomic_DNA"/>
</dbReference>
<feature type="region of interest" description="Disordered" evidence="16">
    <location>
        <begin position="216"/>
        <end position="238"/>
    </location>
</feature>
<evidence type="ECO:0000256" key="8">
    <source>
        <dbReference type="ARBA" id="ARBA00022729"/>
    </source>
</evidence>
<comment type="similarity">
    <text evidence="14">Belongs to the RING-type zinc finger family. ATL subfamily.</text>
</comment>
<dbReference type="Gene3D" id="3.30.40.10">
    <property type="entry name" value="Zinc/RING finger domain, C3HC4 (zinc finger)"/>
    <property type="match status" value="1"/>
</dbReference>
<keyword evidence="7" id="KW-0479">Metal-binding</keyword>
<evidence type="ECO:0000256" key="15">
    <source>
        <dbReference type="PROSITE-ProRule" id="PRU00175"/>
    </source>
</evidence>
<dbReference type="EC" id="2.3.2.27" evidence="4"/>
<keyword evidence="13 17" id="KW-0472">Membrane</keyword>
<feature type="transmembrane region" description="Helical" evidence="17">
    <location>
        <begin position="54"/>
        <end position="75"/>
    </location>
</feature>
<comment type="subcellular location">
    <subcellularLocation>
        <location evidence="2">Membrane</location>
        <topology evidence="2">Single-pass membrane protein</topology>
    </subcellularLocation>
</comment>
<organism evidence="19 20">
    <name type="scientific">Anisodus tanguticus</name>
    <dbReference type="NCBI Taxonomy" id="243964"/>
    <lineage>
        <taxon>Eukaryota</taxon>
        <taxon>Viridiplantae</taxon>
        <taxon>Streptophyta</taxon>
        <taxon>Embryophyta</taxon>
        <taxon>Tracheophyta</taxon>
        <taxon>Spermatophyta</taxon>
        <taxon>Magnoliopsida</taxon>
        <taxon>eudicotyledons</taxon>
        <taxon>Gunneridae</taxon>
        <taxon>Pentapetalae</taxon>
        <taxon>asterids</taxon>
        <taxon>lamiids</taxon>
        <taxon>Solanales</taxon>
        <taxon>Solanaceae</taxon>
        <taxon>Solanoideae</taxon>
        <taxon>Hyoscyameae</taxon>
        <taxon>Anisodus</taxon>
    </lineage>
</organism>
<keyword evidence="6 17" id="KW-0812">Transmembrane</keyword>
<dbReference type="FunFam" id="3.30.40.10:FF:000285">
    <property type="entry name" value="RING-H2 finger protein ATL43"/>
    <property type="match status" value="1"/>
</dbReference>
<dbReference type="SUPFAM" id="SSF57850">
    <property type="entry name" value="RING/U-box"/>
    <property type="match status" value="1"/>
</dbReference>
<evidence type="ECO:0000256" key="9">
    <source>
        <dbReference type="ARBA" id="ARBA00022771"/>
    </source>
</evidence>
<evidence type="ECO:0000256" key="7">
    <source>
        <dbReference type="ARBA" id="ARBA00022723"/>
    </source>
</evidence>
<evidence type="ECO:0000256" key="1">
    <source>
        <dbReference type="ARBA" id="ARBA00000900"/>
    </source>
</evidence>
<evidence type="ECO:0000313" key="19">
    <source>
        <dbReference type="EMBL" id="KAK4373012.1"/>
    </source>
</evidence>
<dbReference type="PANTHER" id="PTHR46539:SF1">
    <property type="entry name" value="E3 UBIQUITIN-PROTEIN LIGASE ATL42"/>
    <property type="match status" value="1"/>
</dbReference>
<dbReference type="Proteomes" id="UP001291623">
    <property type="component" value="Unassembled WGS sequence"/>
</dbReference>
<feature type="domain" description="RING-type" evidence="18">
    <location>
        <begin position="133"/>
        <end position="175"/>
    </location>
</feature>
<evidence type="ECO:0000259" key="18">
    <source>
        <dbReference type="PROSITE" id="PS50089"/>
    </source>
</evidence>
<dbReference type="InterPro" id="IPR013083">
    <property type="entry name" value="Znf_RING/FYVE/PHD"/>
</dbReference>
<evidence type="ECO:0000256" key="14">
    <source>
        <dbReference type="ARBA" id="ARBA00024209"/>
    </source>
</evidence>
<dbReference type="SMART" id="SM00184">
    <property type="entry name" value="RING"/>
    <property type="match status" value="1"/>
</dbReference>
<gene>
    <name evidence="19" type="ORF">RND71_008396</name>
</gene>
<evidence type="ECO:0000256" key="12">
    <source>
        <dbReference type="ARBA" id="ARBA00022989"/>
    </source>
</evidence>
<dbReference type="GO" id="GO:0008270">
    <property type="term" value="F:zinc ion binding"/>
    <property type="evidence" value="ECO:0007669"/>
    <property type="project" value="UniProtKB-KW"/>
</dbReference>
<keyword evidence="11" id="KW-0862">Zinc</keyword>
<accession>A0AAE1VKZ8</accession>
<keyword evidence="8" id="KW-0732">Signal</keyword>
<feature type="compositionally biased region" description="Low complexity" evidence="16">
    <location>
        <begin position="216"/>
        <end position="226"/>
    </location>
</feature>
<keyword evidence="10" id="KW-0833">Ubl conjugation pathway</keyword>
<dbReference type="Pfam" id="PF13639">
    <property type="entry name" value="zf-RING_2"/>
    <property type="match status" value="1"/>
</dbReference>
<keyword evidence="20" id="KW-1185">Reference proteome</keyword>
<dbReference type="AlphaFoldDB" id="A0AAE1VKZ8"/>
<evidence type="ECO:0000313" key="20">
    <source>
        <dbReference type="Proteomes" id="UP001291623"/>
    </source>
</evidence>
<keyword evidence="5" id="KW-0808">Transferase</keyword>
<dbReference type="InterPro" id="IPR001841">
    <property type="entry name" value="Znf_RING"/>
</dbReference>
<comment type="caution">
    <text evidence="19">The sequence shown here is derived from an EMBL/GenBank/DDBJ whole genome shotgun (WGS) entry which is preliminary data.</text>
</comment>
<comment type="pathway">
    <text evidence="3">Protein modification; protein ubiquitination.</text>
</comment>
<evidence type="ECO:0000256" key="10">
    <source>
        <dbReference type="ARBA" id="ARBA00022786"/>
    </source>
</evidence>
<dbReference type="CDD" id="cd16461">
    <property type="entry name" value="RING-H2_EL5-like"/>
    <property type="match status" value="1"/>
</dbReference>
<evidence type="ECO:0000256" key="13">
    <source>
        <dbReference type="ARBA" id="ARBA00023136"/>
    </source>
</evidence>
<sequence length="413" mass="47546">MYFLAAPWILGKFNLFMNQSSILLIIAVLSLNVKADQGPPSEDSQDVVSSFEPSLAVVIGVLSIMFSLTFLLLLYAKFCHRTSSSVHNSTNLHIQDGLVRSVSRSSGIDKTVVESLPFFRFSLLRGSKQGLECAVCLSKFEDIEILRLLPMCKHAFHINCIDQWLEKHSTCPLCRHKVSSEDLSLLTYSDSLRFLWNQSREESNLELYIQREENGSSRSSIGSSFGKSEKGKKEEELPIQENNEKVLHRFNHRIIVSDVVFKNRWSNVSSSDLIFLNSELLNGMTSNIFSSMDRNTEQSMARRVIEEGQKMNIKDEMERKRFFESKIKKNDLSQNLVASASTSKVASQNEKRSMSKIIVHPRFIDFNNRNRELSVPQNNVKEERRRKLWLPVARRTVKWFANRERNTRQTLNV</sequence>
<reference evidence="19" key="1">
    <citation type="submission" date="2023-12" db="EMBL/GenBank/DDBJ databases">
        <title>Genome assembly of Anisodus tanguticus.</title>
        <authorList>
            <person name="Wang Y.-J."/>
        </authorList>
    </citation>
    <scope>NUCLEOTIDE SEQUENCE</scope>
    <source>
        <strain evidence="19">KB-2021</strain>
        <tissue evidence="19">Leaf</tissue>
    </source>
</reference>
<dbReference type="GO" id="GO:0016020">
    <property type="term" value="C:membrane"/>
    <property type="evidence" value="ECO:0007669"/>
    <property type="project" value="UniProtKB-SubCell"/>
</dbReference>
<evidence type="ECO:0000256" key="2">
    <source>
        <dbReference type="ARBA" id="ARBA00004167"/>
    </source>
</evidence>
<evidence type="ECO:0000256" key="3">
    <source>
        <dbReference type="ARBA" id="ARBA00004906"/>
    </source>
</evidence>
<protein>
    <recommendedName>
        <fullName evidence="4">RING-type E3 ubiquitin transferase</fullName>
        <ecNumber evidence="4">2.3.2.27</ecNumber>
    </recommendedName>
</protein>
<comment type="catalytic activity">
    <reaction evidence="1">
        <text>S-ubiquitinyl-[E2 ubiquitin-conjugating enzyme]-L-cysteine + [acceptor protein]-L-lysine = [E2 ubiquitin-conjugating enzyme]-L-cysteine + N(6)-ubiquitinyl-[acceptor protein]-L-lysine.</text>
        <dbReference type="EC" id="2.3.2.27"/>
    </reaction>
</comment>
<proteinExistence type="inferred from homology"/>
<dbReference type="PROSITE" id="PS50089">
    <property type="entry name" value="ZF_RING_2"/>
    <property type="match status" value="1"/>
</dbReference>
<keyword evidence="12 17" id="KW-1133">Transmembrane helix</keyword>
<evidence type="ECO:0000256" key="16">
    <source>
        <dbReference type="SAM" id="MobiDB-lite"/>
    </source>
</evidence>
<dbReference type="PANTHER" id="PTHR46539">
    <property type="entry name" value="E3 UBIQUITIN-PROTEIN LIGASE ATL42"/>
    <property type="match status" value="1"/>
</dbReference>
<evidence type="ECO:0000256" key="11">
    <source>
        <dbReference type="ARBA" id="ARBA00022833"/>
    </source>
</evidence>
<dbReference type="GO" id="GO:0061630">
    <property type="term" value="F:ubiquitin protein ligase activity"/>
    <property type="evidence" value="ECO:0007669"/>
    <property type="project" value="UniProtKB-EC"/>
</dbReference>
<evidence type="ECO:0000256" key="6">
    <source>
        <dbReference type="ARBA" id="ARBA00022692"/>
    </source>
</evidence>
<evidence type="ECO:0000256" key="17">
    <source>
        <dbReference type="SAM" id="Phobius"/>
    </source>
</evidence>
<feature type="compositionally biased region" description="Basic and acidic residues" evidence="16">
    <location>
        <begin position="227"/>
        <end position="238"/>
    </location>
</feature>
<name>A0AAE1VKZ8_9SOLA</name>